<reference evidence="1" key="1">
    <citation type="submission" date="2020-07" db="EMBL/GenBank/DDBJ databases">
        <title>Multicomponent nature underlies the extraordinary mechanical properties of spider dragline silk.</title>
        <authorList>
            <person name="Kono N."/>
            <person name="Nakamura H."/>
            <person name="Mori M."/>
            <person name="Yoshida Y."/>
            <person name="Ohtoshi R."/>
            <person name="Malay A.D."/>
            <person name="Moran D.A.P."/>
            <person name="Tomita M."/>
            <person name="Numata K."/>
            <person name="Arakawa K."/>
        </authorList>
    </citation>
    <scope>NUCLEOTIDE SEQUENCE</scope>
</reference>
<comment type="caution">
    <text evidence="1">The sequence shown here is derived from an EMBL/GenBank/DDBJ whole genome shotgun (WGS) entry which is preliminary data.</text>
</comment>
<dbReference type="Proteomes" id="UP000887116">
    <property type="component" value="Unassembled WGS sequence"/>
</dbReference>
<organism evidence="1 2">
    <name type="scientific">Trichonephila clavata</name>
    <name type="common">Joro spider</name>
    <name type="synonym">Nephila clavata</name>
    <dbReference type="NCBI Taxonomy" id="2740835"/>
    <lineage>
        <taxon>Eukaryota</taxon>
        <taxon>Metazoa</taxon>
        <taxon>Ecdysozoa</taxon>
        <taxon>Arthropoda</taxon>
        <taxon>Chelicerata</taxon>
        <taxon>Arachnida</taxon>
        <taxon>Araneae</taxon>
        <taxon>Araneomorphae</taxon>
        <taxon>Entelegynae</taxon>
        <taxon>Araneoidea</taxon>
        <taxon>Nephilidae</taxon>
        <taxon>Trichonephila</taxon>
    </lineage>
</organism>
<evidence type="ECO:0000313" key="1">
    <source>
        <dbReference type="EMBL" id="GFQ78028.1"/>
    </source>
</evidence>
<proteinExistence type="predicted"/>
<name>A0A8X6GA86_TRICU</name>
<keyword evidence="2" id="KW-1185">Reference proteome</keyword>
<protein>
    <submittedName>
        <fullName evidence="1">Uncharacterized protein</fullName>
    </submittedName>
</protein>
<dbReference type="AlphaFoldDB" id="A0A8X6GA86"/>
<accession>A0A8X6GA86</accession>
<sequence length="68" mass="8065">MGSYVIIEHWFFASLWRYARKQMSSSPIPSYASGGHRYIQGHLILRLMLAEAFIRIRIFFSSNFKRSH</sequence>
<gene>
    <name evidence="1" type="ORF">TNCT_240011</name>
</gene>
<evidence type="ECO:0000313" key="2">
    <source>
        <dbReference type="Proteomes" id="UP000887116"/>
    </source>
</evidence>
<dbReference type="EMBL" id="BMAO01011962">
    <property type="protein sequence ID" value="GFQ78028.1"/>
    <property type="molecule type" value="Genomic_DNA"/>
</dbReference>